<evidence type="ECO:0000313" key="10">
    <source>
        <dbReference type="Proteomes" id="UP001232536"/>
    </source>
</evidence>
<comment type="caution">
    <text evidence="9">The sequence shown here is derived from an EMBL/GenBank/DDBJ whole genome shotgun (WGS) entry which is preliminary data.</text>
</comment>
<dbReference type="Pfam" id="PF01578">
    <property type="entry name" value="Cytochrom_C_asm"/>
    <property type="match status" value="1"/>
</dbReference>
<keyword evidence="5 7" id="KW-0472">Membrane</keyword>
<dbReference type="RefSeq" id="WP_304600148.1">
    <property type="nucleotide sequence ID" value="NZ_JAUQYO010000001.1"/>
</dbReference>
<feature type="transmembrane region" description="Helical" evidence="7">
    <location>
        <begin position="261"/>
        <end position="284"/>
    </location>
</feature>
<dbReference type="InterPro" id="IPR002541">
    <property type="entry name" value="Cyt_c_assembly"/>
</dbReference>
<feature type="domain" description="Cytochrome c assembly protein" evidence="8">
    <location>
        <begin position="139"/>
        <end position="349"/>
    </location>
</feature>
<feature type="transmembrane region" description="Helical" evidence="7">
    <location>
        <begin position="168"/>
        <end position="189"/>
    </location>
</feature>
<feature type="compositionally biased region" description="Basic and acidic residues" evidence="6">
    <location>
        <begin position="76"/>
        <end position="86"/>
    </location>
</feature>
<evidence type="ECO:0000259" key="8">
    <source>
        <dbReference type="Pfam" id="PF01578"/>
    </source>
</evidence>
<feature type="transmembrane region" description="Helical" evidence="7">
    <location>
        <begin position="141"/>
        <end position="161"/>
    </location>
</feature>
<protein>
    <submittedName>
        <fullName evidence="9">C-type cytochrome biogenesis protein CcsB</fullName>
    </submittedName>
</protein>
<feature type="compositionally biased region" description="Basic and acidic residues" evidence="6">
    <location>
        <begin position="36"/>
        <end position="52"/>
    </location>
</feature>
<proteinExistence type="predicted"/>
<evidence type="ECO:0000256" key="3">
    <source>
        <dbReference type="ARBA" id="ARBA00022748"/>
    </source>
</evidence>
<feature type="transmembrane region" description="Helical" evidence="7">
    <location>
        <begin position="299"/>
        <end position="314"/>
    </location>
</feature>
<dbReference type="EMBL" id="JAUQYP010000001">
    <property type="protein sequence ID" value="MDO8106495.1"/>
    <property type="molecule type" value="Genomic_DNA"/>
</dbReference>
<feature type="transmembrane region" description="Helical" evidence="7">
    <location>
        <begin position="201"/>
        <end position="222"/>
    </location>
</feature>
<keyword evidence="10" id="KW-1185">Reference proteome</keyword>
<keyword evidence="4 7" id="KW-1133">Transmembrane helix</keyword>
<feature type="region of interest" description="Disordered" evidence="6">
    <location>
        <begin position="36"/>
        <end position="102"/>
    </location>
</feature>
<dbReference type="PANTHER" id="PTHR30071:SF1">
    <property type="entry name" value="CYTOCHROME B_B6 PROTEIN-RELATED"/>
    <property type="match status" value="1"/>
</dbReference>
<feature type="transmembrane region" description="Helical" evidence="7">
    <location>
        <begin position="6"/>
        <end position="30"/>
    </location>
</feature>
<dbReference type="InterPro" id="IPR045062">
    <property type="entry name" value="Cyt_c_biogenesis_CcsA/CcmC"/>
</dbReference>
<dbReference type="InterPro" id="IPR017562">
    <property type="entry name" value="Cyt_c_biogenesis_CcsA"/>
</dbReference>
<reference evidence="9 10" key="1">
    <citation type="submission" date="2023-07" db="EMBL/GenBank/DDBJ databases">
        <title>Description of novel actinomycetes strains, isolated from tidal flat sediment.</title>
        <authorList>
            <person name="Lu C."/>
        </authorList>
    </citation>
    <scope>NUCLEOTIDE SEQUENCE [LARGE SCALE GENOMIC DNA]</scope>
    <source>
        <strain evidence="9 10">SYSU T00b441</strain>
    </source>
</reference>
<organism evidence="9 10">
    <name type="scientific">Actinotalea lenta</name>
    <dbReference type="NCBI Taxonomy" id="3064654"/>
    <lineage>
        <taxon>Bacteria</taxon>
        <taxon>Bacillati</taxon>
        <taxon>Actinomycetota</taxon>
        <taxon>Actinomycetes</taxon>
        <taxon>Micrococcales</taxon>
        <taxon>Cellulomonadaceae</taxon>
        <taxon>Actinotalea</taxon>
    </lineage>
</organism>
<evidence type="ECO:0000256" key="6">
    <source>
        <dbReference type="SAM" id="MobiDB-lite"/>
    </source>
</evidence>
<evidence type="ECO:0000256" key="7">
    <source>
        <dbReference type="SAM" id="Phobius"/>
    </source>
</evidence>
<name>A0ABT9D7G3_9CELL</name>
<keyword evidence="3" id="KW-0201">Cytochrome c-type biogenesis</keyword>
<evidence type="ECO:0000313" key="9">
    <source>
        <dbReference type="EMBL" id="MDO8106495.1"/>
    </source>
</evidence>
<feature type="transmembrane region" description="Helical" evidence="7">
    <location>
        <begin position="326"/>
        <end position="347"/>
    </location>
</feature>
<evidence type="ECO:0000256" key="1">
    <source>
        <dbReference type="ARBA" id="ARBA00004141"/>
    </source>
</evidence>
<gene>
    <name evidence="9" type="primary">ccsB</name>
    <name evidence="9" type="ORF">Q6348_04715</name>
</gene>
<feature type="transmembrane region" description="Helical" evidence="7">
    <location>
        <begin position="108"/>
        <end position="129"/>
    </location>
</feature>
<accession>A0ABT9D7G3</accession>
<keyword evidence="2 7" id="KW-0812">Transmembrane</keyword>
<dbReference type="PANTHER" id="PTHR30071">
    <property type="entry name" value="HEME EXPORTER PROTEIN C"/>
    <property type="match status" value="1"/>
</dbReference>
<evidence type="ECO:0000256" key="4">
    <source>
        <dbReference type="ARBA" id="ARBA00022989"/>
    </source>
</evidence>
<comment type="subcellular location">
    <subcellularLocation>
        <location evidence="1">Membrane</location>
        <topology evidence="1">Multi-pass membrane protein</topology>
    </subcellularLocation>
</comment>
<evidence type="ECO:0000256" key="5">
    <source>
        <dbReference type="ARBA" id="ARBA00023136"/>
    </source>
</evidence>
<sequence>MNVAELSTVVVWGATTAYALAFGAFAVDLARRAEVSTARRTDHETPRAEPARRALAGVPAGSVADPSGGASSTTRPVDDDGPRAVDDEAQPEALGTDEPAPEYRPGRALGIAMSVMTLGLLLEAVGIVLRGVAAHRVPWANMYEFTVVGTFVAVLTFRLLTLRRDVRFLGTLVLGLSVVALGLGLTAFYTPAGGVEPALQSYWLVIHVTIAVIASGMFTVGVSASALQLAKAAWENGSPLLAHRRFNVLGQLPSVRALEGLAFRINAVGFVLWTFTVMAGAVWAEHAWSRFWGWDPKEVWSFIVWVVYAAYLHARTTRGWSPKAIAWFSIAGFAVLIFNFTAVNLLMHGKHSYSGLDLGK</sequence>
<evidence type="ECO:0000256" key="2">
    <source>
        <dbReference type="ARBA" id="ARBA00022692"/>
    </source>
</evidence>
<dbReference type="NCBIfam" id="TIGR03144">
    <property type="entry name" value="cytochr_II_ccsB"/>
    <property type="match status" value="1"/>
</dbReference>
<dbReference type="Proteomes" id="UP001232536">
    <property type="component" value="Unassembled WGS sequence"/>
</dbReference>